<feature type="signal peptide" evidence="1">
    <location>
        <begin position="1"/>
        <end position="19"/>
    </location>
</feature>
<comment type="caution">
    <text evidence="2">The sequence shown here is derived from an EMBL/GenBank/DDBJ whole genome shotgun (WGS) entry which is preliminary data.</text>
</comment>
<dbReference type="Proteomes" id="UP000708148">
    <property type="component" value="Unassembled WGS sequence"/>
</dbReference>
<accession>A0A8S1JCF3</accession>
<reference evidence="2" key="1">
    <citation type="submission" date="2020-12" db="EMBL/GenBank/DDBJ databases">
        <authorList>
            <person name="Iha C."/>
        </authorList>
    </citation>
    <scope>NUCLEOTIDE SEQUENCE</scope>
</reference>
<feature type="chain" id="PRO_5035812944" evidence="1">
    <location>
        <begin position="20"/>
        <end position="123"/>
    </location>
</feature>
<dbReference type="EMBL" id="CAJHUC010001495">
    <property type="protein sequence ID" value="CAD7701321.1"/>
    <property type="molecule type" value="Genomic_DNA"/>
</dbReference>
<evidence type="ECO:0000256" key="1">
    <source>
        <dbReference type="SAM" id="SignalP"/>
    </source>
</evidence>
<evidence type="ECO:0000313" key="3">
    <source>
        <dbReference type="Proteomes" id="UP000708148"/>
    </source>
</evidence>
<organism evidence="2 3">
    <name type="scientific">Ostreobium quekettii</name>
    <dbReference type="NCBI Taxonomy" id="121088"/>
    <lineage>
        <taxon>Eukaryota</taxon>
        <taxon>Viridiplantae</taxon>
        <taxon>Chlorophyta</taxon>
        <taxon>core chlorophytes</taxon>
        <taxon>Ulvophyceae</taxon>
        <taxon>TCBD clade</taxon>
        <taxon>Bryopsidales</taxon>
        <taxon>Ostreobineae</taxon>
        <taxon>Ostreobiaceae</taxon>
        <taxon>Ostreobium</taxon>
    </lineage>
</organism>
<keyword evidence="3" id="KW-1185">Reference proteome</keyword>
<dbReference type="AlphaFoldDB" id="A0A8S1JCF3"/>
<keyword evidence="1" id="KW-0732">Signal</keyword>
<gene>
    <name evidence="2" type="ORF">OSTQU699_LOCUS6680</name>
</gene>
<sequence length="123" mass="13937">MKTAILLLAACLCVSLAIADEFEGDFPREEAGIVSRKMLDFKSQKFCDPNDKVKTCTGKNEFCSKLDHPKCNVVKKCEKVCVKYGYKKKGKFCVKYGQKCSDKKGKLRAMQIAHVERWNTEST</sequence>
<evidence type="ECO:0000313" key="2">
    <source>
        <dbReference type="EMBL" id="CAD7701321.1"/>
    </source>
</evidence>
<proteinExistence type="predicted"/>
<protein>
    <submittedName>
        <fullName evidence="2">Uncharacterized protein</fullName>
    </submittedName>
</protein>
<name>A0A8S1JCF3_9CHLO</name>